<feature type="non-terminal residue" evidence="1">
    <location>
        <position position="104"/>
    </location>
</feature>
<evidence type="ECO:0000313" key="1">
    <source>
        <dbReference type="EMBL" id="KAJ1718037.1"/>
    </source>
</evidence>
<gene>
    <name evidence="1" type="ORF">LPJ61_006922</name>
</gene>
<evidence type="ECO:0000313" key="2">
    <source>
        <dbReference type="Proteomes" id="UP001143981"/>
    </source>
</evidence>
<dbReference type="Proteomes" id="UP001143981">
    <property type="component" value="Unassembled WGS sequence"/>
</dbReference>
<feature type="non-terminal residue" evidence="1">
    <location>
        <position position="1"/>
    </location>
</feature>
<dbReference type="EMBL" id="JANBOI010003996">
    <property type="protein sequence ID" value="KAJ1718037.1"/>
    <property type="molecule type" value="Genomic_DNA"/>
</dbReference>
<sequence>LIESALDLLDSGCSYTEADKLEYACRHVASVLTMPYNPDRGSSYIEYDPAFFGQLHDGRTSWSITLRPFGRYIQRLVVALEFRCIDSDDSSYADAEKLALEAVK</sequence>
<keyword evidence="2" id="KW-1185">Reference proteome</keyword>
<comment type="caution">
    <text evidence="1">The sequence shown here is derived from an EMBL/GenBank/DDBJ whole genome shotgun (WGS) entry which is preliminary data.</text>
</comment>
<dbReference type="OrthoDB" id="5584915at2759"/>
<proteinExistence type="predicted"/>
<organism evidence="1 2">
    <name type="scientific">Coemansia biformis</name>
    <dbReference type="NCBI Taxonomy" id="1286918"/>
    <lineage>
        <taxon>Eukaryota</taxon>
        <taxon>Fungi</taxon>
        <taxon>Fungi incertae sedis</taxon>
        <taxon>Zoopagomycota</taxon>
        <taxon>Kickxellomycotina</taxon>
        <taxon>Kickxellomycetes</taxon>
        <taxon>Kickxellales</taxon>
        <taxon>Kickxellaceae</taxon>
        <taxon>Coemansia</taxon>
    </lineage>
</organism>
<accession>A0A9W7XT61</accession>
<dbReference type="AlphaFoldDB" id="A0A9W7XT61"/>
<protein>
    <submittedName>
        <fullName evidence="1">Uncharacterized protein</fullName>
    </submittedName>
</protein>
<name>A0A9W7XT61_9FUNG</name>
<reference evidence="1" key="1">
    <citation type="submission" date="2022-07" db="EMBL/GenBank/DDBJ databases">
        <title>Phylogenomic reconstructions and comparative analyses of Kickxellomycotina fungi.</title>
        <authorList>
            <person name="Reynolds N.K."/>
            <person name="Stajich J.E."/>
            <person name="Barry K."/>
            <person name="Grigoriev I.V."/>
            <person name="Crous P."/>
            <person name="Smith M.E."/>
        </authorList>
    </citation>
    <scope>NUCLEOTIDE SEQUENCE</scope>
    <source>
        <strain evidence="1">BCRC 34381</strain>
    </source>
</reference>